<dbReference type="PROSITE" id="PS50893">
    <property type="entry name" value="ABC_TRANSPORTER_2"/>
    <property type="match status" value="1"/>
</dbReference>
<dbReference type="Gene3D" id="3.40.50.300">
    <property type="entry name" value="P-loop containing nucleotide triphosphate hydrolases"/>
    <property type="match status" value="1"/>
</dbReference>
<dbReference type="PROSITE" id="PS00211">
    <property type="entry name" value="ABC_TRANSPORTER_1"/>
    <property type="match status" value="1"/>
</dbReference>
<evidence type="ECO:0000256" key="2">
    <source>
        <dbReference type="ARBA" id="ARBA00022448"/>
    </source>
</evidence>
<keyword evidence="3" id="KW-0472">Membrane</keyword>
<dbReference type="SMART" id="SM00382">
    <property type="entry name" value="AAA"/>
    <property type="match status" value="1"/>
</dbReference>
<feature type="domain" description="ABC transporter" evidence="6">
    <location>
        <begin position="8"/>
        <end position="239"/>
    </location>
</feature>
<name>A0ABP8GGF7_9BURK</name>
<dbReference type="SUPFAM" id="SSF52540">
    <property type="entry name" value="P-loop containing nucleoside triphosphate hydrolases"/>
    <property type="match status" value="1"/>
</dbReference>
<evidence type="ECO:0000259" key="6">
    <source>
        <dbReference type="PROSITE" id="PS50893"/>
    </source>
</evidence>
<keyword evidence="8" id="KW-1185">Reference proteome</keyword>
<dbReference type="PANTHER" id="PTHR42788">
    <property type="entry name" value="TAURINE IMPORT ATP-BINDING PROTEIN-RELATED"/>
    <property type="match status" value="1"/>
</dbReference>
<keyword evidence="2" id="KW-0813">Transport</keyword>
<dbReference type="InterPro" id="IPR050166">
    <property type="entry name" value="ABC_transporter_ATP-bind"/>
</dbReference>
<evidence type="ECO:0000256" key="5">
    <source>
        <dbReference type="ARBA" id="ARBA00022840"/>
    </source>
</evidence>
<dbReference type="InterPro" id="IPR027417">
    <property type="entry name" value="P-loop_NTPase"/>
</dbReference>
<accession>A0ABP8GGF7</accession>
<comment type="similarity">
    <text evidence="1">Belongs to the ABC transporter superfamily.</text>
</comment>
<dbReference type="PANTHER" id="PTHR42788:SF13">
    <property type="entry name" value="ALIPHATIC SULFONATES IMPORT ATP-BINDING PROTEIN SSUB"/>
    <property type="match status" value="1"/>
</dbReference>
<organism evidence="7 8">
    <name type="scientific">Pigmentiphaga soli</name>
    <dbReference type="NCBI Taxonomy" id="1007095"/>
    <lineage>
        <taxon>Bacteria</taxon>
        <taxon>Pseudomonadati</taxon>
        <taxon>Pseudomonadota</taxon>
        <taxon>Betaproteobacteria</taxon>
        <taxon>Burkholderiales</taxon>
        <taxon>Alcaligenaceae</taxon>
        <taxon>Pigmentiphaga</taxon>
    </lineage>
</organism>
<sequence>MSTSTGYIECAAVRKIYGDGGQGFEALRSVSFTIRDGEFVALLGPSGCGKSTLLMMIGGLEDVTAGSIRVGGAPVDGPRPDTGVMFQDPTLLPWKTALENVLFPIRMMRQDVSAYEPAARELLRMAGLAAAVDKKPRQLSGGMRQRVALCRALVHRPRLLLMDEPFSALDAITRDEMGVALLELWERYKQTAIFVTHSIREAVFLADRVLVMGGRPSSIVADIRIPFARPRAFAVNESAEFNEICAYLREQIKESPAAMA</sequence>
<dbReference type="InterPro" id="IPR003439">
    <property type="entry name" value="ABC_transporter-like_ATP-bd"/>
</dbReference>
<comment type="caution">
    <text evidence="7">The sequence shown here is derived from an EMBL/GenBank/DDBJ whole genome shotgun (WGS) entry which is preliminary data.</text>
</comment>
<dbReference type="Proteomes" id="UP001501671">
    <property type="component" value="Unassembled WGS sequence"/>
</dbReference>
<dbReference type="RefSeq" id="WP_345245988.1">
    <property type="nucleotide sequence ID" value="NZ_BAABFO010000002.1"/>
</dbReference>
<gene>
    <name evidence="7" type="ORF">GCM10023144_04970</name>
</gene>
<evidence type="ECO:0000313" key="8">
    <source>
        <dbReference type="Proteomes" id="UP001501671"/>
    </source>
</evidence>
<reference evidence="8" key="1">
    <citation type="journal article" date="2019" name="Int. J. Syst. Evol. Microbiol.">
        <title>The Global Catalogue of Microorganisms (GCM) 10K type strain sequencing project: providing services to taxonomists for standard genome sequencing and annotation.</title>
        <authorList>
            <consortium name="The Broad Institute Genomics Platform"/>
            <consortium name="The Broad Institute Genome Sequencing Center for Infectious Disease"/>
            <person name="Wu L."/>
            <person name="Ma J."/>
        </authorList>
    </citation>
    <scope>NUCLEOTIDE SEQUENCE [LARGE SCALE GENOMIC DNA]</scope>
    <source>
        <strain evidence="8">JCM 17666</strain>
    </source>
</reference>
<dbReference type="Pfam" id="PF00005">
    <property type="entry name" value="ABC_tran"/>
    <property type="match status" value="1"/>
</dbReference>
<evidence type="ECO:0000256" key="3">
    <source>
        <dbReference type="ARBA" id="ARBA00022475"/>
    </source>
</evidence>
<keyword evidence="4" id="KW-0547">Nucleotide-binding</keyword>
<keyword evidence="5 7" id="KW-0067">ATP-binding</keyword>
<dbReference type="EMBL" id="BAABFO010000002">
    <property type="protein sequence ID" value="GAA4323851.1"/>
    <property type="molecule type" value="Genomic_DNA"/>
</dbReference>
<dbReference type="CDD" id="cd03293">
    <property type="entry name" value="ABC_NrtD_SsuB_transporters"/>
    <property type="match status" value="1"/>
</dbReference>
<proteinExistence type="inferred from homology"/>
<evidence type="ECO:0000256" key="1">
    <source>
        <dbReference type="ARBA" id="ARBA00005417"/>
    </source>
</evidence>
<dbReference type="InterPro" id="IPR017871">
    <property type="entry name" value="ABC_transporter-like_CS"/>
</dbReference>
<keyword evidence="3" id="KW-1003">Cell membrane</keyword>
<evidence type="ECO:0000313" key="7">
    <source>
        <dbReference type="EMBL" id="GAA4323851.1"/>
    </source>
</evidence>
<dbReference type="GO" id="GO:0005524">
    <property type="term" value="F:ATP binding"/>
    <property type="evidence" value="ECO:0007669"/>
    <property type="project" value="UniProtKB-KW"/>
</dbReference>
<dbReference type="InterPro" id="IPR003593">
    <property type="entry name" value="AAA+_ATPase"/>
</dbReference>
<evidence type="ECO:0000256" key="4">
    <source>
        <dbReference type="ARBA" id="ARBA00022741"/>
    </source>
</evidence>
<protein>
    <submittedName>
        <fullName evidence="7">ABC transporter ATP-binding protein</fullName>
    </submittedName>
</protein>